<feature type="binding site" evidence="8">
    <location>
        <position position="79"/>
    </location>
    <ligand>
        <name>tRNA</name>
        <dbReference type="ChEBI" id="CHEBI:17843"/>
    </ligand>
</feature>
<evidence type="ECO:0000256" key="2">
    <source>
        <dbReference type="ARBA" id="ARBA00022555"/>
    </source>
</evidence>
<dbReference type="GO" id="GO:0004045">
    <property type="term" value="F:peptidyl-tRNA hydrolase activity"/>
    <property type="evidence" value="ECO:0007669"/>
    <property type="project" value="UniProtKB-UniRule"/>
</dbReference>
<name>I7IZI9_9LACO</name>
<keyword evidence="4 8" id="KW-0694">RNA-binding</keyword>
<comment type="similarity">
    <text evidence="5 8 10">Belongs to the PTH family.</text>
</comment>
<dbReference type="GO" id="GO:0072344">
    <property type="term" value="P:rescue of stalled ribosome"/>
    <property type="evidence" value="ECO:0007669"/>
    <property type="project" value="UniProtKB-UniRule"/>
</dbReference>
<organism evidence="11 12">
    <name type="scientific">Lactobacillus pasteurii DSM 23907 = CRBIP 24.76</name>
    <dbReference type="NCBI Taxonomy" id="1423790"/>
    <lineage>
        <taxon>Bacteria</taxon>
        <taxon>Bacillati</taxon>
        <taxon>Bacillota</taxon>
        <taxon>Bacilli</taxon>
        <taxon>Lactobacillales</taxon>
        <taxon>Lactobacillaceae</taxon>
        <taxon>Lactobacillus</taxon>
    </lineage>
</organism>
<dbReference type="PANTHER" id="PTHR17224">
    <property type="entry name" value="PEPTIDYL-TRNA HYDROLASE"/>
    <property type="match status" value="1"/>
</dbReference>
<dbReference type="NCBIfam" id="TIGR00447">
    <property type="entry name" value="pth"/>
    <property type="match status" value="1"/>
</dbReference>
<dbReference type="SUPFAM" id="SSF53178">
    <property type="entry name" value="Peptidyl-tRNA hydrolase-like"/>
    <property type="match status" value="1"/>
</dbReference>
<feature type="binding site" evidence="8">
    <location>
        <position position="29"/>
    </location>
    <ligand>
        <name>tRNA</name>
        <dbReference type="ChEBI" id="CHEBI:17843"/>
    </ligand>
</feature>
<evidence type="ECO:0000313" key="11">
    <source>
        <dbReference type="EMBL" id="CCI85137.1"/>
    </source>
</evidence>
<dbReference type="CDD" id="cd00462">
    <property type="entry name" value="PTH"/>
    <property type="match status" value="1"/>
</dbReference>
<dbReference type="AlphaFoldDB" id="I7IZI9"/>
<dbReference type="InterPro" id="IPR018171">
    <property type="entry name" value="Pept_tRNA_hydro_CS"/>
</dbReference>
<evidence type="ECO:0000256" key="4">
    <source>
        <dbReference type="ARBA" id="ARBA00022884"/>
    </source>
</evidence>
<gene>
    <name evidence="8" type="primary">pth</name>
    <name evidence="11" type="ORF">BN53_03415</name>
</gene>
<keyword evidence="3 8" id="KW-0378">Hydrolase</keyword>
<comment type="subcellular location">
    <subcellularLocation>
        <location evidence="8">Cytoplasm</location>
    </subcellularLocation>
</comment>
<evidence type="ECO:0000256" key="3">
    <source>
        <dbReference type="ARBA" id="ARBA00022801"/>
    </source>
</evidence>
<feature type="site" description="Discriminates between blocked and unblocked aminoacyl-tRNA" evidence="8">
    <location>
        <position position="24"/>
    </location>
</feature>
<proteinExistence type="inferred from homology"/>
<dbReference type="Gene3D" id="3.40.50.1470">
    <property type="entry name" value="Peptidyl-tRNA hydrolase"/>
    <property type="match status" value="1"/>
</dbReference>
<dbReference type="Pfam" id="PF01195">
    <property type="entry name" value="Pept_tRNA_hydro"/>
    <property type="match status" value="1"/>
</dbReference>
<dbReference type="InterPro" id="IPR001328">
    <property type="entry name" value="Pept_tRNA_hydro"/>
</dbReference>
<protein>
    <recommendedName>
        <fullName evidence="7 8">Peptidyl-tRNA hydrolase</fullName>
        <shortName evidence="8">Pth</shortName>
        <ecNumber evidence="1 8">3.1.1.29</ecNumber>
    </recommendedName>
</protein>
<feature type="active site" description="Proton acceptor" evidence="8">
    <location>
        <position position="34"/>
    </location>
</feature>
<comment type="caution">
    <text evidence="11">The sequence shown here is derived from an EMBL/GenBank/DDBJ whole genome shotgun (WGS) entry which is preliminary data.</text>
</comment>
<evidence type="ECO:0000256" key="7">
    <source>
        <dbReference type="ARBA" id="ARBA00050038"/>
    </source>
</evidence>
<dbReference type="GO" id="GO:0005737">
    <property type="term" value="C:cytoplasm"/>
    <property type="evidence" value="ECO:0007669"/>
    <property type="project" value="UniProtKB-SubCell"/>
</dbReference>
<reference evidence="11 12" key="1">
    <citation type="submission" date="2012-06" db="EMBL/GenBank/DDBJ databases">
        <title>Draft Genome Sequence of Lactobacillus pasteurii CRBIP 24.76T.</title>
        <authorList>
            <person name="Cousin S."/>
            <person name="Bouchier C."/>
            <person name="Loux V."/>
            <person name="Ma L."/>
            <person name="Creno S."/>
            <person name="Bizet C."/>
            <person name="Clermont D."/>
        </authorList>
    </citation>
    <scope>NUCLEOTIDE SEQUENCE [LARGE SCALE GENOMIC DNA]</scope>
    <source>
        <strain evidence="12">CRBIP 24.76T</strain>
    </source>
</reference>
<keyword evidence="2 8" id="KW-0820">tRNA-binding</keyword>
<dbReference type="PROSITE" id="PS01195">
    <property type="entry name" value="PEPT_TRNA_HYDROL_1"/>
    <property type="match status" value="1"/>
</dbReference>
<dbReference type="InterPro" id="IPR036416">
    <property type="entry name" value="Pept_tRNA_hydro_sf"/>
</dbReference>
<dbReference type="EC" id="3.1.1.29" evidence="1 8"/>
<dbReference type="GO" id="GO:0006515">
    <property type="term" value="P:protein quality control for misfolded or incompletely synthesized proteins"/>
    <property type="evidence" value="ECO:0007669"/>
    <property type="project" value="UniProtKB-UniRule"/>
</dbReference>
<dbReference type="PATRIC" id="fig|1423790.3.peg.1159"/>
<comment type="function">
    <text evidence="8">Catalyzes the release of premature peptidyl moieties from peptidyl-tRNA molecules trapped in stalled 50S ribosomal subunits, and thus maintains levels of free tRNAs and 50S ribosomes.</text>
</comment>
<evidence type="ECO:0000256" key="1">
    <source>
        <dbReference type="ARBA" id="ARBA00013260"/>
    </source>
</evidence>
<evidence type="ECO:0000256" key="6">
    <source>
        <dbReference type="ARBA" id="ARBA00048707"/>
    </source>
</evidence>
<evidence type="ECO:0000256" key="9">
    <source>
        <dbReference type="RuleBase" id="RU000673"/>
    </source>
</evidence>
<sequence length="200" mass="22863">MLELMRLTRKRVINSMKIIAGLGNPGAKYDRTKHNTGFMALETYLKKNSLTLDKNKFEGLWTKFRVNGEDVVLLEPQTFMNESGRSISQVANFFKVDPEDILVIHDDMDMPIGKIRIRANGKSGGHNGIKSIIRDLGTEKFNRLKIGIRHPEKVSVVSWVLTPFNKEQQELMDQAFEASVNIIDDFIAGRDSQYLMNKYN</sequence>
<dbReference type="eggNOG" id="COG0193">
    <property type="taxonomic scope" value="Bacteria"/>
</dbReference>
<keyword evidence="12" id="KW-1185">Reference proteome</keyword>
<dbReference type="EMBL" id="CAKD01000020">
    <property type="protein sequence ID" value="CCI85137.1"/>
    <property type="molecule type" value="Genomic_DNA"/>
</dbReference>
<evidence type="ECO:0000313" key="12">
    <source>
        <dbReference type="Proteomes" id="UP000009311"/>
    </source>
</evidence>
<dbReference type="Proteomes" id="UP000009311">
    <property type="component" value="Unassembled WGS sequence"/>
</dbReference>
<dbReference type="HAMAP" id="MF_00083">
    <property type="entry name" value="Pept_tRNA_hydro_bact"/>
    <property type="match status" value="1"/>
</dbReference>
<feature type="binding site" evidence="8">
    <location>
        <position position="81"/>
    </location>
    <ligand>
        <name>tRNA</name>
        <dbReference type="ChEBI" id="CHEBI:17843"/>
    </ligand>
</feature>
<comment type="subunit">
    <text evidence="8">Monomer.</text>
</comment>
<dbReference type="GO" id="GO:0000049">
    <property type="term" value="F:tRNA binding"/>
    <property type="evidence" value="ECO:0007669"/>
    <property type="project" value="UniProtKB-UniRule"/>
</dbReference>
<feature type="site" description="Stabilizes the basic form of H active site to accept a proton" evidence="8">
    <location>
        <position position="106"/>
    </location>
</feature>
<dbReference type="FunFam" id="3.40.50.1470:FF:000001">
    <property type="entry name" value="Peptidyl-tRNA hydrolase"/>
    <property type="match status" value="1"/>
</dbReference>
<comment type="function">
    <text evidence="8">Hydrolyzes ribosome-free peptidyl-tRNAs (with 1 or more amino acids incorporated), which drop off the ribosome during protein synthesis, or as a result of ribosome stalling.</text>
</comment>
<comment type="catalytic activity">
    <reaction evidence="6 8 9">
        <text>an N-acyl-L-alpha-aminoacyl-tRNA + H2O = an N-acyl-L-amino acid + a tRNA + H(+)</text>
        <dbReference type="Rhea" id="RHEA:54448"/>
        <dbReference type="Rhea" id="RHEA-COMP:10123"/>
        <dbReference type="Rhea" id="RHEA-COMP:13883"/>
        <dbReference type="ChEBI" id="CHEBI:15377"/>
        <dbReference type="ChEBI" id="CHEBI:15378"/>
        <dbReference type="ChEBI" id="CHEBI:59874"/>
        <dbReference type="ChEBI" id="CHEBI:78442"/>
        <dbReference type="ChEBI" id="CHEBI:138191"/>
        <dbReference type="EC" id="3.1.1.29"/>
    </reaction>
</comment>
<keyword evidence="8" id="KW-0963">Cytoplasm</keyword>
<evidence type="ECO:0000256" key="8">
    <source>
        <dbReference type="HAMAP-Rule" id="MF_00083"/>
    </source>
</evidence>
<evidence type="ECO:0000256" key="10">
    <source>
        <dbReference type="RuleBase" id="RU004320"/>
    </source>
</evidence>
<evidence type="ECO:0000256" key="5">
    <source>
        <dbReference type="ARBA" id="ARBA00038063"/>
    </source>
</evidence>
<feature type="binding site" evidence="8">
    <location>
        <position position="127"/>
    </location>
    <ligand>
        <name>tRNA</name>
        <dbReference type="ChEBI" id="CHEBI:17843"/>
    </ligand>
</feature>
<accession>I7IZI9</accession>
<dbReference type="STRING" id="1423790.BN53_03415"/>
<dbReference type="PANTHER" id="PTHR17224:SF1">
    <property type="entry name" value="PEPTIDYL-TRNA HYDROLASE"/>
    <property type="match status" value="1"/>
</dbReference>